<name>A0A0B5D9V4_9CORY</name>
<dbReference type="GO" id="GO:0009055">
    <property type="term" value="F:electron transfer activity"/>
    <property type="evidence" value="ECO:0007669"/>
    <property type="project" value="InterPro"/>
</dbReference>
<dbReference type="CDD" id="cd01714">
    <property type="entry name" value="ETF_beta"/>
    <property type="match status" value="1"/>
</dbReference>
<dbReference type="STRING" id="1223515.B842_05510"/>
<dbReference type="PIRSF" id="PIRSF000090">
    <property type="entry name" value="Beta-ETF"/>
    <property type="match status" value="1"/>
</dbReference>
<dbReference type="Gene3D" id="3.40.50.620">
    <property type="entry name" value="HUPs"/>
    <property type="match status" value="1"/>
</dbReference>
<dbReference type="HOGENOM" id="CLU_060196_2_0_11"/>
<evidence type="ECO:0000256" key="7">
    <source>
        <dbReference type="ARBA" id="ARBA00025649"/>
    </source>
</evidence>
<comment type="similarity">
    <text evidence="2">Belongs to the ETF beta-subunit/FixA family.</text>
</comment>
<evidence type="ECO:0000256" key="1">
    <source>
        <dbReference type="ARBA" id="ARBA00001974"/>
    </source>
</evidence>
<dbReference type="SMART" id="SM00893">
    <property type="entry name" value="ETF"/>
    <property type="match status" value="1"/>
</dbReference>
<evidence type="ECO:0000256" key="2">
    <source>
        <dbReference type="ARBA" id="ARBA00007557"/>
    </source>
</evidence>
<reference evidence="9 10" key="1">
    <citation type="submission" date="2013-04" db="EMBL/GenBank/DDBJ databases">
        <title>Complete genome sequence of Corynebacterium humireducens DSM 45392(T), isolated from a wastewater-fed microbial fuel cell.</title>
        <authorList>
            <person name="Ruckert C."/>
            <person name="Albersmeier A."/>
            <person name="Kalinowski J."/>
        </authorList>
    </citation>
    <scope>NUCLEOTIDE SEQUENCE [LARGE SCALE GENOMIC DNA]</scope>
    <source>
        <strain evidence="10">MFC-5</strain>
    </source>
</reference>
<dbReference type="SUPFAM" id="SSF52402">
    <property type="entry name" value="Adenine nucleotide alpha hydrolases-like"/>
    <property type="match status" value="1"/>
</dbReference>
<proteinExistence type="inferred from homology"/>
<evidence type="ECO:0000256" key="3">
    <source>
        <dbReference type="ARBA" id="ARBA00011355"/>
    </source>
</evidence>
<evidence type="ECO:0000256" key="4">
    <source>
        <dbReference type="ARBA" id="ARBA00016797"/>
    </source>
</evidence>
<dbReference type="AlphaFoldDB" id="A0A0B5D9V4"/>
<dbReference type="InterPro" id="IPR012255">
    <property type="entry name" value="ETF_b"/>
</dbReference>
<dbReference type="InterPro" id="IPR033948">
    <property type="entry name" value="ETF_beta_N"/>
</dbReference>
<keyword evidence="5" id="KW-0813">Transport</keyword>
<comment type="subunit">
    <text evidence="3">Heterodimer of an alpha and a beta subunit.</text>
</comment>
<comment type="cofactor">
    <cofactor evidence="1">
        <name>FAD</name>
        <dbReference type="ChEBI" id="CHEBI:57692"/>
    </cofactor>
</comment>
<keyword evidence="10" id="KW-1185">Reference proteome</keyword>
<evidence type="ECO:0000313" key="9">
    <source>
        <dbReference type="EMBL" id="AJE32953.1"/>
    </source>
</evidence>
<evidence type="ECO:0000256" key="6">
    <source>
        <dbReference type="ARBA" id="ARBA00022982"/>
    </source>
</evidence>
<feature type="domain" description="Electron transfer flavoprotein alpha/beta-subunit N-terminal" evidence="8">
    <location>
        <begin position="23"/>
        <end position="219"/>
    </location>
</feature>
<sequence>MPAIVVLVKHVPDTWSQKTLEADHTLDRVNVDSVIDEINEFAMEQALQLRDAHPDAGYRVIALTMGPAGADETLRKALAMGADDAVHVLDEALAGSDLLGTTWALTNAINTVAATEEVALIVAGNASSDGAMGALPGILAEYRQIPALTGVRSVTLDGQTVTAVRDTAAGRHELTAQLPAIVSVTDKAPKPRFPNFKGLMAAKKHEITVLDTAAIGVAAAQVGLAHAATAVTAASERPARTAGDVIGGADGVAAAAQVADYLAAEKFL</sequence>
<accession>A0A0B5D9V4</accession>
<dbReference type="Proteomes" id="UP000031524">
    <property type="component" value="Chromosome"/>
</dbReference>
<dbReference type="OrthoDB" id="9804960at2"/>
<evidence type="ECO:0000313" key="10">
    <source>
        <dbReference type="Proteomes" id="UP000031524"/>
    </source>
</evidence>
<dbReference type="GO" id="GO:0005829">
    <property type="term" value="C:cytosol"/>
    <property type="evidence" value="ECO:0007669"/>
    <property type="project" value="TreeGrafter"/>
</dbReference>
<dbReference type="KEGG" id="chm:B842_05510"/>
<organism evidence="9 10">
    <name type="scientific">Corynebacterium humireducens NBRC 106098 = DSM 45392</name>
    <dbReference type="NCBI Taxonomy" id="1223515"/>
    <lineage>
        <taxon>Bacteria</taxon>
        <taxon>Bacillati</taxon>
        <taxon>Actinomycetota</taxon>
        <taxon>Actinomycetes</taxon>
        <taxon>Mycobacteriales</taxon>
        <taxon>Corynebacteriaceae</taxon>
        <taxon>Corynebacterium</taxon>
    </lineage>
</organism>
<dbReference type="Pfam" id="PF01012">
    <property type="entry name" value="ETF"/>
    <property type="match status" value="1"/>
</dbReference>
<keyword evidence="6" id="KW-0249">Electron transport</keyword>
<dbReference type="RefSeq" id="WP_040085631.1">
    <property type="nucleotide sequence ID" value="NZ_BCSU01000002.1"/>
</dbReference>
<dbReference type="PANTHER" id="PTHR21294:SF8">
    <property type="entry name" value="ELECTRON TRANSFER FLAVOPROTEIN SUBUNIT BETA"/>
    <property type="match status" value="1"/>
</dbReference>
<dbReference type="InterPro" id="IPR014729">
    <property type="entry name" value="Rossmann-like_a/b/a_fold"/>
</dbReference>
<dbReference type="PANTHER" id="PTHR21294">
    <property type="entry name" value="ELECTRON TRANSFER FLAVOPROTEIN BETA-SUBUNIT"/>
    <property type="match status" value="1"/>
</dbReference>
<evidence type="ECO:0000256" key="5">
    <source>
        <dbReference type="ARBA" id="ARBA00022448"/>
    </source>
</evidence>
<gene>
    <name evidence="9" type="ORF">B842_05510</name>
</gene>
<dbReference type="EMBL" id="CP005286">
    <property type="protein sequence ID" value="AJE32953.1"/>
    <property type="molecule type" value="Genomic_DNA"/>
</dbReference>
<dbReference type="InterPro" id="IPR014730">
    <property type="entry name" value="ETF_a/b_N"/>
</dbReference>
<evidence type="ECO:0000259" key="8">
    <source>
        <dbReference type="SMART" id="SM00893"/>
    </source>
</evidence>
<protein>
    <recommendedName>
        <fullName evidence="4">Electron transfer flavoprotein subunit beta</fullName>
    </recommendedName>
</protein>
<comment type="function">
    <text evidence="7">The electron transfer flavoprotein serves as a specific electron acceptor for other dehydrogenases. It transfers the electrons to the main respiratory chain via ETF-ubiquinone oxidoreductase (ETF dehydrogenase).</text>
</comment>